<dbReference type="AlphaFoldDB" id="A0A6C7DXR5"/>
<evidence type="ECO:0000313" key="12">
    <source>
        <dbReference type="Proteomes" id="UP000011863"/>
    </source>
</evidence>
<evidence type="ECO:0000313" key="11">
    <source>
        <dbReference type="EMBL" id="BAN01174.1"/>
    </source>
</evidence>
<feature type="transmembrane region" description="Helical" evidence="10">
    <location>
        <begin position="604"/>
        <end position="637"/>
    </location>
</feature>
<keyword evidence="12" id="KW-1185">Reference proteome</keyword>
<evidence type="ECO:0000256" key="1">
    <source>
        <dbReference type="ARBA" id="ARBA00004651"/>
    </source>
</evidence>
<comment type="similarity">
    <text evidence="8">Belongs to the binding-protein-dependent transport system permease family. LivHM subfamily.</text>
</comment>
<evidence type="ECO:0000256" key="3">
    <source>
        <dbReference type="ARBA" id="ARBA00022475"/>
    </source>
</evidence>
<feature type="transmembrane region" description="Helical" evidence="10">
    <location>
        <begin position="123"/>
        <end position="142"/>
    </location>
</feature>
<dbReference type="CDD" id="cd06581">
    <property type="entry name" value="TM_PBP1_LivM_like"/>
    <property type="match status" value="1"/>
</dbReference>
<name>A0A6C7DXR5_ILUCY</name>
<dbReference type="PANTHER" id="PTHR11795:SF450">
    <property type="entry name" value="ABC TRANSPORTER PERMEASE PROTEIN"/>
    <property type="match status" value="1"/>
</dbReference>
<evidence type="ECO:0000256" key="2">
    <source>
        <dbReference type="ARBA" id="ARBA00022448"/>
    </source>
</evidence>
<keyword evidence="7 10" id="KW-0472">Membrane</keyword>
<evidence type="ECO:0000256" key="8">
    <source>
        <dbReference type="ARBA" id="ARBA00037998"/>
    </source>
</evidence>
<dbReference type="GO" id="GO:0006865">
    <property type="term" value="P:amino acid transport"/>
    <property type="evidence" value="ECO:0007669"/>
    <property type="project" value="UniProtKB-KW"/>
</dbReference>
<evidence type="ECO:0000256" key="6">
    <source>
        <dbReference type="ARBA" id="ARBA00022989"/>
    </source>
</evidence>
<organism evidence="11 12">
    <name type="scientific">Ilumatobacter coccineus (strain NBRC 103263 / KCTC 29153 / YM16-304)</name>
    <dbReference type="NCBI Taxonomy" id="1313172"/>
    <lineage>
        <taxon>Bacteria</taxon>
        <taxon>Bacillati</taxon>
        <taxon>Actinomycetota</taxon>
        <taxon>Acidimicrobiia</taxon>
        <taxon>Acidimicrobiales</taxon>
        <taxon>Ilumatobacteraceae</taxon>
        <taxon>Ilumatobacter</taxon>
    </lineage>
</organism>
<keyword evidence="3" id="KW-1003">Cell membrane</keyword>
<evidence type="ECO:0000256" key="10">
    <source>
        <dbReference type="SAM" id="Phobius"/>
    </source>
</evidence>
<dbReference type="CDD" id="cd06582">
    <property type="entry name" value="TM_PBP1_LivH_like"/>
    <property type="match status" value="1"/>
</dbReference>
<feature type="transmembrane region" description="Helical" evidence="10">
    <location>
        <begin position="170"/>
        <end position="189"/>
    </location>
</feature>
<keyword evidence="4 10" id="KW-0812">Transmembrane</keyword>
<feature type="transmembrane region" description="Helical" evidence="10">
    <location>
        <begin position="438"/>
        <end position="458"/>
    </location>
</feature>
<dbReference type="KEGG" id="aym:YM304_08600"/>
<feature type="transmembrane region" description="Helical" evidence="10">
    <location>
        <begin position="573"/>
        <end position="592"/>
    </location>
</feature>
<feature type="transmembrane region" description="Helical" evidence="10">
    <location>
        <begin position="735"/>
        <end position="757"/>
    </location>
</feature>
<feature type="transmembrane region" description="Helical" evidence="10">
    <location>
        <begin position="710"/>
        <end position="729"/>
    </location>
</feature>
<feature type="transmembrane region" description="Helical" evidence="10">
    <location>
        <begin position="465"/>
        <end position="483"/>
    </location>
</feature>
<feature type="transmembrane region" description="Helical" evidence="10">
    <location>
        <begin position="523"/>
        <end position="542"/>
    </location>
</feature>
<feature type="transmembrane region" description="Helical" evidence="10">
    <location>
        <begin position="34"/>
        <end position="54"/>
    </location>
</feature>
<reference evidence="11 12" key="1">
    <citation type="journal article" date="2013" name="Int. J. Syst. Evol. Microbiol.">
        <title>Ilumatobacter nonamiense sp. nov. and Ilumatobacter coccineum sp. nov., isolated from seashore sand.</title>
        <authorList>
            <person name="Matsumoto A."/>
            <person name="Kasai H."/>
            <person name="Matsuo Y."/>
            <person name="Shizuri Y."/>
            <person name="Ichikawa N."/>
            <person name="Fujita N."/>
            <person name="Omura S."/>
            <person name="Takahashi Y."/>
        </authorList>
    </citation>
    <scope>NUCLEOTIDE SEQUENCE [LARGE SCALE GENOMIC DNA]</scope>
    <source>
        <strain evidence="12">NBRC 103263 / KCTC 29153 / YM16-304</strain>
    </source>
</reference>
<feature type="transmembrane region" description="Helical" evidence="10">
    <location>
        <begin position="6"/>
        <end position="27"/>
    </location>
</feature>
<keyword evidence="5" id="KW-0029">Amino-acid transport</keyword>
<dbReference type="GO" id="GO:0005886">
    <property type="term" value="C:plasma membrane"/>
    <property type="evidence" value="ECO:0007669"/>
    <property type="project" value="UniProtKB-SubCell"/>
</dbReference>
<feature type="transmembrane region" description="Helical" evidence="10">
    <location>
        <begin position="345"/>
        <end position="363"/>
    </location>
</feature>
<feature type="region of interest" description="Disordered" evidence="9">
    <location>
        <begin position="827"/>
        <end position="852"/>
    </location>
</feature>
<feature type="transmembrane region" description="Helical" evidence="10">
    <location>
        <begin position="218"/>
        <end position="238"/>
    </location>
</feature>
<feature type="transmembrane region" description="Helical" evidence="10">
    <location>
        <begin position="375"/>
        <end position="392"/>
    </location>
</feature>
<dbReference type="Proteomes" id="UP000011863">
    <property type="component" value="Chromosome"/>
</dbReference>
<evidence type="ECO:0000256" key="9">
    <source>
        <dbReference type="SAM" id="MobiDB-lite"/>
    </source>
</evidence>
<accession>A0A6C7DXR5</accession>
<proteinExistence type="inferred from homology"/>
<gene>
    <name evidence="11" type="ORF">YM304_08600</name>
</gene>
<evidence type="ECO:0000256" key="5">
    <source>
        <dbReference type="ARBA" id="ARBA00022970"/>
    </source>
</evidence>
<keyword evidence="2" id="KW-0813">Transport</keyword>
<dbReference type="OrthoDB" id="8724465at2"/>
<feature type="transmembrane region" description="Helical" evidence="10">
    <location>
        <begin position="803"/>
        <end position="820"/>
    </location>
</feature>
<protein>
    <submittedName>
        <fullName evidence="11">Putative branched-chain amino acid ABC transporter permease protein</fullName>
    </submittedName>
</protein>
<comment type="subcellular location">
    <subcellularLocation>
        <location evidence="1">Cell membrane</location>
        <topology evidence="1">Multi-pass membrane protein</topology>
    </subcellularLocation>
</comment>
<dbReference type="EMBL" id="AP012057">
    <property type="protein sequence ID" value="BAN01174.1"/>
    <property type="molecule type" value="Genomic_DNA"/>
</dbReference>
<dbReference type="PANTHER" id="PTHR11795">
    <property type="entry name" value="BRANCHED-CHAIN AMINO ACID TRANSPORT SYSTEM PERMEASE PROTEIN LIVH"/>
    <property type="match status" value="1"/>
</dbReference>
<dbReference type="GO" id="GO:0015658">
    <property type="term" value="F:branched-chain amino acid transmembrane transporter activity"/>
    <property type="evidence" value="ECO:0007669"/>
    <property type="project" value="InterPro"/>
</dbReference>
<dbReference type="InterPro" id="IPR043428">
    <property type="entry name" value="LivM-like"/>
</dbReference>
<feature type="transmembrane region" description="Helical" evidence="10">
    <location>
        <begin position="305"/>
        <end position="324"/>
    </location>
</feature>
<dbReference type="InterPro" id="IPR052157">
    <property type="entry name" value="BCAA_transport_permease"/>
</dbReference>
<dbReference type="Pfam" id="PF02653">
    <property type="entry name" value="BPD_transp_2"/>
    <property type="match status" value="2"/>
</dbReference>
<evidence type="ECO:0000256" key="4">
    <source>
        <dbReference type="ARBA" id="ARBA00022692"/>
    </source>
</evidence>
<feature type="transmembrane region" description="Helical" evidence="10">
    <location>
        <begin position="88"/>
        <end position="111"/>
    </location>
</feature>
<sequence>MKDIIFFLISGLGLGALFAMLGAGLVISYKGSGVINFAHGALAMFGMFTFDSAWNRGEIFLPWVDFLPTHTVNIPVRITLDSDGSAPFVVALVIALAMAALLGLAVHFLVFRPLRNAAPLGKVVASVGLLLYLQGVALLNFGNSFPQPRSVVPDEVIENFLGLGKPISRITLYVVGFSILFGLVLWAGYRFTRFGLATRAAAGNEKGALLLGYNPQTLAAVNWVIASVTATLAVIIVGPLQGQITPIGLSALIVPALAAALIGGLRSIPIAIIGGLGLGAVRTLLDIKKATWFDSGPLTWIENGVSQAVPLIVIVLVLVVRGKSLPIRGSVEERRLPLAPQPKRMYEHALVWITVITTLAFVFENAGNRTRFANAIQNGLILAIILLSLVILTGYIGQISLMQMSFAGIAAFITARMMADGIGRGSNLTPVSGPSLPWPIAGLIGVVVAIIVGIIVGLPAVRIRGVQLAVVTIATAVAIQSLYLENEVITQLRAGIPAYVKEPTFLGADIGARSDRAQNENPLFALFGGVVLALCAIGVANIRRTGVGRRFLAVRANERAAASAGINVARTKLLAFAMSAGIAGLGGVMLGFKQVEVSSANFVYGASLAILATAYLAGITSINGAIVGGMLLSAGALVPTFSNYMFHGTNIDSYIGPLTGLGIIVTAIIHPEGVAPFFGEGVRHAGGWLVGAIPGAETIRSNYRGAKGTMVKAFMAALVIGTAFFVYNAKFIENVWLWILFTAFLAWAMMFAFSLTLGKPSPSFGEAGAAWVDWGKRFGPTALAGYIAGWLIWPLRVDTYSQVWMPLLGAGLALFIRSLYRRITGKTPPHGAEGATPDHSPGTDEPALVGAN</sequence>
<evidence type="ECO:0000256" key="7">
    <source>
        <dbReference type="ARBA" id="ARBA00023136"/>
    </source>
</evidence>
<keyword evidence="6 10" id="KW-1133">Transmembrane helix</keyword>
<dbReference type="RefSeq" id="WP_015440421.1">
    <property type="nucleotide sequence ID" value="NC_020520.1"/>
</dbReference>
<dbReference type="InterPro" id="IPR001851">
    <property type="entry name" value="ABC_transp_permease"/>
</dbReference>